<dbReference type="SUPFAM" id="SSF57850">
    <property type="entry name" value="RING/U-box"/>
    <property type="match status" value="1"/>
</dbReference>
<dbReference type="PROSITE" id="PS50089">
    <property type="entry name" value="ZF_RING_2"/>
    <property type="match status" value="1"/>
</dbReference>
<organism evidence="7 8">
    <name type="scientific">Coprinopsis marcescibilis</name>
    <name type="common">Agaric fungus</name>
    <name type="synonym">Psathyrella marcescibilis</name>
    <dbReference type="NCBI Taxonomy" id="230819"/>
    <lineage>
        <taxon>Eukaryota</taxon>
        <taxon>Fungi</taxon>
        <taxon>Dikarya</taxon>
        <taxon>Basidiomycota</taxon>
        <taxon>Agaricomycotina</taxon>
        <taxon>Agaricomycetes</taxon>
        <taxon>Agaricomycetidae</taxon>
        <taxon>Agaricales</taxon>
        <taxon>Agaricineae</taxon>
        <taxon>Psathyrellaceae</taxon>
        <taxon>Coprinopsis</taxon>
    </lineage>
</organism>
<dbReference type="GO" id="GO:0008270">
    <property type="term" value="F:zinc ion binding"/>
    <property type="evidence" value="ECO:0007669"/>
    <property type="project" value="UniProtKB-KW"/>
</dbReference>
<name>A0A5C3L704_COPMA</name>
<evidence type="ECO:0000256" key="2">
    <source>
        <dbReference type="ARBA" id="ARBA00022771"/>
    </source>
</evidence>
<dbReference type="STRING" id="230819.A0A5C3L704"/>
<keyword evidence="3" id="KW-0862">Zinc</keyword>
<dbReference type="OrthoDB" id="8062037at2759"/>
<evidence type="ECO:0000259" key="6">
    <source>
        <dbReference type="PROSITE" id="PS50089"/>
    </source>
</evidence>
<evidence type="ECO:0000313" key="7">
    <source>
        <dbReference type="EMBL" id="TFK28784.1"/>
    </source>
</evidence>
<dbReference type="InterPro" id="IPR001841">
    <property type="entry name" value="Znf_RING"/>
</dbReference>
<dbReference type="EMBL" id="ML210153">
    <property type="protein sequence ID" value="TFK28784.1"/>
    <property type="molecule type" value="Genomic_DNA"/>
</dbReference>
<feature type="region of interest" description="Disordered" evidence="5">
    <location>
        <begin position="345"/>
        <end position="376"/>
    </location>
</feature>
<keyword evidence="8" id="KW-1185">Reference proteome</keyword>
<accession>A0A5C3L704</accession>
<feature type="compositionally biased region" description="Polar residues" evidence="5">
    <location>
        <begin position="357"/>
        <end position="376"/>
    </location>
</feature>
<evidence type="ECO:0000256" key="1">
    <source>
        <dbReference type="ARBA" id="ARBA00022723"/>
    </source>
</evidence>
<evidence type="ECO:0000256" key="3">
    <source>
        <dbReference type="ARBA" id="ARBA00022833"/>
    </source>
</evidence>
<reference evidence="7 8" key="1">
    <citation type="journal article" date="2019" name="Nat. Ecol. Evol.">
        <title>Megaphylogeny resolves global patterns of mushroom evolution.</title>
        <authorList>
            <person name="Varga T."/>
            <person name="Krizsan K."/>
            <person name="Foldi C."/>
            <person name="Dima B."/>
            <person name="Sanchez-Garcia M."/>
            <person name="Sanchez-Ramirez S."/>
            <person name="Szollosi G.J."/>
            <person name="Szarkandi J.G."/>
            <person name="Papp V."/>
            <person name="Albert L."/>
            <person name="Andreopoulos W."/>
            <person name="Angelini C."/>
            <person name="Antonin V."/>
            <person name="Barry K.W."/>
            <person name="Bougher N.L."/>
            <person name="Buchanan P."/>
            <person name="Buyck B."/>
            <person name="Bense V."/>
            <person name="Catcheside P."/>
            <person name="Chovatia M."/>
            <person name="Cooper J."/>
            <person name="Damon W."/>
            <person name="Desjardin D."/>
            <person name="Finy P."/>
            <person name="Geml J."/>
            <person name="Haridas S."/>
            <person name="Hughes K."/>
            <person name="Justo A."/>
            <person name="Karasinski D."/>
            <person name="Kautmanova I."/>
            <person name="Kiss B."/>
            <person name="Kocsube S."/>
            <person name="Kotiranta H."/>
            <person name="LaButti K.M."/>
            <person name="Lechner B.E."/>
            <person name="Liimatainen K."/>
            <person name="Lipzen A."/>
            <person name="Lukacs Z."/>
            <person name="Mihaltcheva S."/>
            <person name="Morgado L.N."/>
            <person name="Niskanen T."/>
            <person name="Noordeloos M.E."/>
            <person name="Ohm R.A."/>
            <person name="Ortiz-Santana B."/>
            <person name="Ovrebo C."/>
            <person name="Racz N."/>
            <person name="Riley R."/>
            <person name="Savchenko A."/>
            <person name="Shiryaev A."/>
            <person name="Soop K."/>
            <person name="Spirin V."/>
            <person name="Szebenyi C."/>
            <person name="Tomsovsky M."/>
            <person name="Tulloss R.E."/>
            <person name="Uehling J."/>
            <person name="Grigoriev I.V."/>
            <person name="Vagvolgyi C."/>
            <person name="Papp T."/>
            <person name="Martin F.M."/>
            <person name="Miettinen O."/>
            <person name="Hibbett D.S."/>
            <person name="Nagy L.G."/>
        </authorList>
    </citation>
    <scope>NUCLEOTIDE SEQUENCE [LARGE SCALE GENOMIC DNA]</scope>
    <source>
        <strain evidence="7 8">CBS 121175</strain>
    </source>
</reference>
<evidence type="ECO:0000256" key="4">
    <source>
        <dbReference type="PROSITE-ProRule" id="PRU00175"/>
    </source>
</evidence>
<gene>
    <name evidence="7" type="ORF">FA15DRAFT_691563</name>
</gene>
<dbReference type="InterPro" id="IPR013083">
    <property type="entry name" value="Znf_RING/FYVE/PHD"/>
</dbReference>
<dbReference type="Proteomes" id="UP000307440">
    <property type="component" value="Unassembled WGS sequence"/>
</dbReference>
<dbReference type="Pfam" id="PF00097">
    <property type="entry name" value="zf-C3HC4"/>
    <property type="match status" value="1"/>
</dbReference>
<keyword evidence="1" id="KW-0479">Metal-binding</keyword>
<sequence length="376" mass="42522">MDQLIRPRRIPREVQEQIRQAIRDLPVLAKGGFDEHEMCAICLMPFSSIPSEGNQTGDNLNQQNEAQSIPQEQLEDTVYGVTKLDYCGHTFCKRDLTEWINGLHGSCPTCRHPFLELHLPSETDDESSDGGEYIPNEDFEEEDETFDFTDGFSEADGPEAEISLEDYLQGVSRQEAMEQEDEEEEFERLAQLASQVDEDMQATLRQEAIEEEIESLVQQRPSEVDEDDVYFEPNFDSEQHWQADVSDIEDDIRVSFMEIPVAGSAQQEVNEDMTLLACAMDSDDEMDEDYVPMDEDEFDSDSDSEPSFGFTDGESEDVSSDFDLSLEDMCPEMPADFEDKVSVHEMDDADLPGNEKALSSNAGLPNGFNRPSNCNI</sequence>
<evidence type="ECO:0000313" key="8">
    <source>
        <dbReference type="Proteomes" id="UP000307440"/>
    </source>
</evidence>
<protein>
    <recommendedName>
        <fullName evidence="6">RING-type domain-containing protein</fullName>
    </recommendedName>
</protein>
<dbReference type="Gene3D" id="3.30.40.10">
    <property type="entry name" value="Zinc/RING finger domain, C3HC4 (zinc finger)"/>
    <property type="match status" value="1"/>
</dbReference>
<proteinExistence type="predicted"/>
<dbReference type="AlphaFoldDB" id="A0A5C3L704"/>
<feature type="compositionally biased region" description="Acidic residues" evidence="5">
    <location>
        <begin position="286"/>
        <end position="304"/>
    </location>
</feature>
<dbReference type="InterPro" id="IPR018957">
    <property type="entry name" value="Znf_C3HC4_RING-type"/>
</dbReference>
<feature type="domain" description="RING-type" evidence="6">
    <location>
        <begin position="39"/>
        <end position="111"/>
    </location>
</feature>
<feature type="region of interest" description="Disordered" evidence="5">
    <location>
        <begin position="286"/>
        <end position="320"/>
    </location>
</feature>
<evidence type="ECO:0000256" key="5">
    <source>
        <dbReference type="SAM" id="MobiDB-lite"/>
    </source>
</evidence>
<keyword evidence="2 4" id="KW-0863">Zinc-finger</keyword>